<sequence length="285" mass="32836">MRPSLRASTNPALSLALQSKSRANSFACLGTLQNRKLRGDSFVRRHFMKYIVLKESLENAKEEIFESLPNRIRPIWASFILTRFSKFIGEIPDVVQELFEIVNHEKEWFRAKKQFETIRSFNLRTTNFQPNSYMGLAELVAKITYNASGNVVGPFDRDSGSWITTFAFSTANYFSKDVLDYEIIVGLSIARKIGAVSKDIKRIYDLLEFKSIDDVLWLDWDPLGVNDTEHRDEYQDYTAKIFNLKRNGATILQITNHLLDIELNSIGVGRDRDFSEKVAGKIFRI</sequence>
<reference evidence="1" key="1">
    <citation type="submission" date="2013-05" db="EMBL/GenBank/DDBJ databases">
        <authorList>
            <person name="Harkins D.M."/>
            <person name="Durkin A.S."/>
            <person name="Brinkac L.M."/>
            <person name="Haft D.H."/>
            <person name="Selengut J.D."/>
            <person name="Sanka R."/>
            <person name="DePew J."/>
            <person name="Purushe J."/>
            <person name="Hartskeerl R.A."/>
            <person name="Ahmed A."/>
            <person name="van der Linden H."/>
            <person name="Goris M.G.A."/>
            <person name="Vinetz J.M."/>
            <person name="Sutton G.G."/>
            <person name="Nierman W.C."/>
            <person name="Fouts D.E."/>
        </authorList>
    </citation>
    <scope>NUCLEOTIDE SEQUENCE [LARGE SCALE GENOMIC DNA]</scope>
    <source>
        <strain evidence="1">L 60</strain>
    </source>
</reference>
<comment type="caution">
    <text evidence="1">The sequence shown here is derived from an EMBL/GenBank/DDBJ whole genome shotgun (WGS) entry which is preliminary data.</text>
</comment>
<evidence type="ECO:0000313" key="1">
    <source>
        <dbReference type="EMBL" id="EQA60702.1"/>
    </source>
</evidence>
<proteinExistence type="predicted"/>
<evidence type="ECO:0000313" key="2">
    <source>
        <dbReference type="Proteomes" id="UP000018747"/>
    </source>
</evidence>
<name>V6HV33_9LEPT</name>
<dbReference type="AlphaFoldDB" id="V6HV33"/>
<dbReference type="EMBL" id="AHMT02000053">
    <property type="protein sequence ID" value="EQA60702.1"/>
    <property type="molecule type" value="Genomic_DNA"/>
</dbReference>
<accession>V6HV33</accession>
<keyword evidence="2" id="KW-1185">Reference proteome</keyword>
<organism evidence="1 2">
    <name type="scientific">Leptospira alexanderi serovar Manhao 3 str. L 60</name>
    <dbReference type="NCBI Taxonomy" id="1049759"/>
    <lineage>
        <taxon>Bacteria</taxon>
        <taxon>Pseudomonadati</taxon>
        <taxon>Spirochaetota</taxon>
        <taxon>Spirochaetia</taxon>
        <taxon>Leptospirales</taxon>
        <taxon>Leptospiraceae</taxon>
        <taxon>Leptospira</taxon>
    </lineage>
</organism>
<dbReference type="Proteomes" id="UP000018747">
    <property type="component" value="Unassembled WGS sequence"/>
</dbReference>
<gene>
    <name evidence="1" type="ORF">LEP1GSC062_1630</name>
</gene>
<protein>
    <submittedName>
        <fullName evidence="1">Uncharacterized protein</fullName>
    </submittedName>
</protein>